<dbReference type="HOGENOM" id="CLU_1333958_0_0_1"/>
<organism evidence="2 3">
    <name type="scientific">Theobroma cacao</name>
    <name type="common">Cacao</name>
    <name type="synonym">Cocoa</name>
    <dbReference type="NCBI Taxonomy" id="3641"/>
    <lineage>
        <taxon>Eukaryota</taxon>
        <taxon>Viridiplantae</taxon>
        <taxon>Streptophyta</taxon>
        <taxon>Embryophyta</taxon>
        <taxon>Tracheophyta</taxon>
        <taxon>Spermatophyta</taxon>
        <taxon>Magnoliopsida</taxon>
        <taxon>eudicotyledons</taxon>
        <taxon>Gunneridae</taxon>
        <taxon>Pentapetalae</taxon>
        <taxon>rosids</taxon>
        <taxon>malvids</taxon>
        <taxon>Malvales</taxon>
        <taxon>Malvaceae</taxon>
        <taxon>Byttnerioideae</taxon>
        <taxon>Theobroma</taxon>
    </lineage>
</organism>
<dbReference type="GO" id="GO:0046983">
    <property type="term" value="F:protein dimerization activity"/>
    <property type="evidence" value="ECO:0007669"/>
    <property type="project" value="InterPro"/>
</dbReference>
<dbReference type="Gramene" id="EOX93920">
    <property type="protein sequence ID" value="EOX93920"/>
    <property type="gene ID" value="TCM_002922"/>
</dbReference>
<proteinExistence type="predicted"/>
<dbReference type="EMBL" id="CM001879">
    <property type="protein sequence ID" value="EOX93920.1"/>
    <property type="molecule type" value="Genomic_DNA"/>
</dbReference>
<evidence type="ECO:0000313" key="3">
    <source>
        <dbReference type="Proteomes" id="UP000026915"/>
    </source>
</evidence>
<dbReference type="InterPro" id="IPR008906">
    <property type="entry name" value="HATC_C_dom"/>
</dbReference>
<dbReference type="PANTHER" id="PTHR23272">
    <property type="entry name" value="BED FINGER-RELATED"/>
    <property type="match status" value="1"/>
</dbReference>
<accession>A0A061DMI3</accession>
<reference evidence="2 3" key="1">
    <citation type="journal article" date="2013" name="Genome Biol.">
        <title>The genome sequence of the most widely cultivated cacao type and its use to identify candidate genes regulating pod color.</title>
        <authorList>
            <person name="Motamayor J.C."/>
            <person name="Mockaitis K."/>
            <person name="Schmutz J."/>
            <person name="Haiminen N."/>
            <person name="Iii D.L."/>
            <person name="Cornejo O."/>
            <person name="Findley S.D."/>
            <person name="Zheng P."/>
            <person name="Utro F."/>
            <person name="Royaert S."/>
            <person name="Saski C."/>
            <person name="Jenkins J."/>
            <person name="Podicheti R."/>
            <person name="Zhao M."/>
            <person name="Scheffler B.E."/>
            <person name="Stack J.C."/>
            <person name="Feltus F.A."/>
            <person name="Mustiga G.M."/>
            <person name="Amores F."/>
            <person name="Phillips W."/>
            <person name="Marelli J.P."/>
            <person name="May G.D."/>
            <person name="Shapiro H."/>
            <person name="Ma J."/>
            <person name="Bustamante C.D."/>
            <person name="Schnell R.J."/>
            <person name="Main D."/>
            <person name="Gilbert D."/>
            <person name="Parida L."/>
            <person name="Kuhn D.N."/>
        </authorList>
    </citation>
    <scope>NUCLEOTIDE SEQUENCE [LARGE SCALE GENOMIC DNA]</scope>
    <source>
        <strain evidence="3">cv. Matina 1-6</strain>
    </source>
</reference>
<dbReference type="STRING" id="3641.A0A061DMI3"/>
<evidence type="ECO:0000313" key="2">
    <source>
        <dbReference type="EMBL" id="EOX93920.1"/>
    </source>
</evidence>
<name>A0A061DMI3_THECC</name>
<dbReference type="eggNOG" id="KOG1121">
    <property type="taxonomic scope" value="Eukaryota"/>
</dbReference>
<evidence type="ECO:0000259" key="1">
    <source>
        <dbReference type="Pfam" id="PF05699"/>
    </source>
</evidence>
<keyword evidence="3" id="KW-1185">Reference proteome</keyword>
<dbReference type="SUPFAM" id="SSF53098">
    <property type="entry name" value="Ribonuclease H-like"/>
    <property type="match status" value="1"/>
</dbReference>
<dbReference type="InterPro" id="IPR012337">
    <property type="entry name" value="RNaseH-like_sf"/>
</dbReference>
<dbReference type="PANTHER" id="PTHR23272:SF193">
    <property type="entry name" value="OS07G0624100 PROTEIN"/>
    <property type="match status" value="1"/>
</dbReference>
<sequence>MSVNRDVAAIVMGLREVPGRDNFDVLIWWKLNSHRYPTLALLARDVLAIPPSTVASESAFSTGGRVLDAYKSSLMPKMVQALICAQDWQRGPSYYLHDTENDLAELEKVDEELLKIAVDNVAAENPTQAPAIALPFVAPLLSPASFLPSEPPSVVVLGVVGTFRSTDGILTTNSDGTIFDSIRLVFIWRVITAISAKTIDALHLQG</sequence>
<protein>
    <submittedName>
        <fullName evidence="2">Transposase-like protein</fullName>
    </submittedName>
</protein>
<gene>
    <name evidence="2" type="ORF">TCM_002922</name>
</gene>
<dbReference type="AlphaFoldDB" id="A0A061DMI3"/>
<dbReference type="Pfam" id="PF05699">
    <property type="entry name" value="Dimer_Tnp_hAT"/>
    <property type="match status" value="1"/>
</dbReference>
<dbReference type="Proteomes" id="UP000026915">
    <property type="component" value="Chromosome 1"/>
</dbReference>
<dbReference type="InParanoid" id="A0A061DMI3"/>
<feature type="domain" description="HAT C-terminal dimerisation" evidence="1">
    <location>
        <begin position="21"/>
        <end position="88"/>
    </location>
</feature>